<accession>X1H5G1</accession>
<name>X1H5G1_9ZZZZ</name>
<feature type="non-terminal residue" evidence="1">
    <location>
        <position position="1"/>
    </location>
</feature>
<comment type="caution">
    <text evidence="1">The sequence shown here is derived from an EMBL/GenBank/DDBJ whole genome shotgun (WGS) entry which is preliminary data.</text>
</comment>
<protein>
    <submittedName>
        <fullName evidence="1">Uncharacterized protein</fullName>
    </submittedName>
</protein>
<gene>
    <name evidence="1" type="ORF">S03H2_13893</name>
</gene>
<proteinExistence type="predicted"/>
<sequence>SISGADGIRTHYLLTASQIAFRQNPLDKKFSKCLYLGESRAGGKYNVDTKSNETCLLNKKGGGNHEDPGGCN</sequence>
<dbReference type="AlphaFoldDB" id="X1H5G1"/>
<dbReference type="EMBL" id="BARU01007045">
    <property type="protein sequence ID" value="GAH40518.1"/>
    <property type="molecule type" value="Genomic_DNA"/>
</dbReference>
<evidence type="ECO:0000313" key="1">
    <source>
        <dbReference type="EMBL" id="GAH40518.1"/>
    </source>
</evidence>
<reference evidence="1" key="1">
    <citation type="journal article" date="2014" name="Front. Microbiol.">
        <title>High frequency of phylogenetically diverse reductive dehalogenase-homologous genes in deep subseafloor sedimentary metagenomes.</title>
        <authorList>
            <person name="Kawai M."/>
            <person name="Futagami T."/>
            <person name="Toyoda A."/>
            <person name="Takaki Y."/>
            <person name="Nishi S."/>
            <person name="Hori S."/>
            <person name="Arai W."/>
            <person name="Tsubouchi T."/>
            <person name="Morono Y."/>
            <person name="Uchiyama I."/>
            <person name="Ito T."/>
            <person name="Fujiyama A."/>
            <person name="Inagaki F."/>
            <person name="Takami H."/>
        </authorList>
    </citation>
    <scope>NUCLEOTIDE SEQUENCE</scope>
    <source>
        <strain evidence="1">Expedition CK06-06</strain>
    </source>
</reference>
<organism evidence="1">
    <name type="scientific">marine sediment metagenome</name>
    <dbReference type="NCBI Taxonomy" id="412755"/>
    <lineage>
        <taxon>unclassified sequences</taxon>
        <taxon>metagenomes</taxon>
        <taxon>ecological metagenomes</taxon>
    </lineage>
</organism>